<keyword evidence="4" id="KW-0482">Metalloprotease</keyword>
<dbReference type="InterPro" id="IPR001131">
    <property type="entry name" value="Peptidase_M24B_aminopep-P_CS"/>
</dbReference>
<dbReference type="RefSeq" id="WP_310264863.1">
    <property type="nucleotide sequence ID" value="NZ_JAVDXU010000001.1"/>
</dbReference>
<evidence type="ECO:0000259" key="6">
    <source>
        <dbReference type="Pfam" id="PF00557"/>
    </source>
</evidence>
<proteinExistence type="inferred from homology"/>
<evidence type="ECO:0000256" key="1">
    <source>
        <dbReference type="ARBA" id="ARBA00022670"/>
    </source>
</evidence>
<evidence type="ECO:0000256" key="3">
    <source>
        <dbReference type="ARBA" id="ARBA00022801"/>
    </source>
</evidence>
<evidence type="ECO:0000256" key="2">
    <source>
        <dbReference type="ARBA" id="ARBA00022723"/>
    </source>
</evidence>
<evidence type="ECO:0000256" key="5">
    <source>
        <dbReference type="RuleBase" id="RU000590"/>
    </source>
</evidence>
<dbReference type="PANTHER" id="PTHR46112">
    <property type="entry name" value="AMINOPEPTIDASE"/>
    <property type="match status" value="1"/>
</dbReference>
<feature type="domain" description="Peptidase M24" evidence="6">
    <location>
        <begin position="175"/>
        <end position="379"/>
    </location>
</feature>
<gene>
    <name evidence="8" type="ORF">J2X20_002401</name>
</gene>
<accession>A0ABU1YLN9</accession>
<evidence type="ECO:0000313" key="9">
    <source>
        <dbReference type="Proteomes" id="UP001180453"/>
    </source>
</evidence>
<dbReference type="InterPro" id="IPR050659">
    <property type="entry name" value="Peptidase_M24B"/>
</dbReference>
<keyword evidence="2 5" id="KW-0479">Metal-binding</keyword>
<dbReference type="Proteomes" id="UP001180453">
    <property type="component" value="Unassembled WGS sequence"/>
</dbReference>
<dbReference type="GO" id="GO:0102009">
    <property type="term" value="F:proline dipeptidase activity"/>
    <property type="evidence" value="ECO:0007669"/>
    <property type="project" value="UniProtKB-EC"/>
</dbReference>
<dbReference type="PANTHER" id="PTHR46112:SF3">
    <property type="entry name" value="AMINOPEPTIDASE YPDF"/>
    <property type="match status" value="1"/>
</dbReference>
<dbReference type="Pfam" id="PF00557">
    <property type="entry name" value="Peptidase_M24"/>
    <property type="match status" value="1"/>
</dbReference>
<reference evidence="8 9" key="1">
    <citation type="submission" date="2023-07" db="EMBL/GenBank/DDBJ databases">
        <title>Sorghum-associated microbial communities from plants grown in Nebraska, USA.</title>
        <authorList>
            <person name="Schachtman D."/>
        </authorList>
    </citation>
    <scope>NUCLEOTIDE SEQUENCE [LARGE SCALE GENOMIC DNA]</scope>
    <source>
        <strain evidence="8 9">BE314</strain>
    </source>
</reference>
<dbReference type="Gene3D" id="3.40.350.10">
    <property type="entry name" value="Creatinase/prolidase N-terminal domain"/>
    <property type="match status" value="1"/>
</dbReference>
<keyword evidence="8" id="KW-0224">Dipeptidase</keyword>
<dbReference type="Gene3D" id="3.90.230.10">
    <property type="entry name" value="Creatinase/methionine aminopeptidase superfamily"/>
    <property type="match status" value="1"/>
</dbReference>
<dbReference type="InterPro" id="IPR029149">
    <property type="entry name" value="Creatin/AminoP/Spt16_N"/>
</dbReference>
<keyword evidence="9" id="KW-1185">Reference proteome</keyword>
<dbReference type="SUPFAM" id="SSF55920">
    <property type="entry name" value="Creatinase/aminopeptidase"/>
    <property type="match status" value="1"/>
</dbReference>
<feature type="domain" description="Creatinase N-terminal" evidence="7">
    <location>
        <begin position="32"/>
        <end position="165"/>
    </location>
</feature>
<dbReference type="SUPFAM" id="SSF53092">
    <property type="entry name" value="Creatinase/prolidase N-terminal domain"/>
    <property type="match status" value="1"/>
</dbReference>
<sequence length="398" mass="43565">MDNMTSFDAALSALADLRAGVQPIQPDEYRQRLRRLQALLRDQGLQALYLHAGSSLRYFMGTPWYPSERLLGALVPAEGEALYIAPAFERDALMDRWGLPAPLQLWDEHEDPWALLARVTQALPCGGHGLALDGSLPFNFAWRLQRAAPSWPLVDGSDLIATLRMRKSATEIALLQRAFDMTLCVQQAARSVLRAGMDTCEVEDFIDRAHKRIGGGGSRFCIVLFGQATSYPHGVKHAQTLADDDVVLIDCGCSVEGYASDLTRTYVHGQAGAEVRRIWAIEHEAQAAAFAAAQLGTPCEAVDDAARAVLESHGLGPGYELPGLPHRTGHGVGLDLHEHPYLVRGNTQPLEIGMCCSNEPMIVVPGAFGVRLEDHFYMTGQGPRWFTQPSLSIDRPFG</sequence>
<dbReference type="EC" id="3.4.13.9" evidence="8"/>
<comment type="caution">
    <text evidence="8">The sequence shown here is derived from an EMBL/GenBank/DDBJ whole genome shotgun (WGS) entry which is preliminary data.</text>
</comment>
<dbReference type="InterPro" id="IPR000994">
    <property type="entry name" value="Pept_M24"/>
</dbReference>
<comment type="similarity">
    <text evidence="5">Belongs to the peptidase M24B family.</text>
</comment>
<dbReference type="Pfam" id="PF01321">
    <property type="entry name" value="Creatinase_N"/>
    <property type="match status" value="1"/>
</dbReference>
<protein>
    <submittedName>
        <fullName evidence="8">Xaa-Pro dipeptidase</fullName>
        <ecNumber evidence="8">3.4.13.9</ecNumber>
    </submittedName>
</protein>
<evidence type="ECO:0000256" key="4">
    <source>
        <dbReference type="ARBA" id="ARBA00023049"/>
    </source>
</evidence>
<organism evidence="8 9">
    <name type="scientific">Roseateles saccharophilus</name>
    <name type="common">Pseudomonas saccharophila</name>
    <dbReference type="NCBI Taxonomy" id="304"/>
    <lineage>
        <taxon>Bacteria</taxon>
        <taxon>Pseudomonadati</taxon>
        <taxon>Pseudomonadota</taxon>
        <taxon>Betaproteobacteria</taxon>
        <taxon>Burkholderiales</taxon>
        <taxon>Sphaerotilaceae</taxon>
        <taxon>Roseateles</taxon>
    </lineage>
</organism>
<dbReference type="InterPro" id="IPR036005">
    <property type="entry name" value="Creatinase/aminopeptidase-like"/>
</dbReference>
<dbReference type="InterPro" id="IPR000587">
    <property type="entry name" value="Creatinase_N"/>
</dbReference>
<dbReference type="PROSITE" id="PS00491">
    <property type="entry name" value="PROLINE_PEPTIDASE"/>
    <property type="match status" value="1"/>
</dbReference>
<dbReference type="EMBL" id="JAVDXU010000001">
    <property type="protein sequence ID" value="MDR7269772.1"/>
    <property type="molecule type" value="Genomic_DNA"/>
</dbReference>
<evidence type="ECO:0000259" key="7">
    <source>
        <dbReference type="Pfam" id="PF01321"/>
    </source>
</evidence>
<name>A0ABU1YLN9_ROSSA</name>
<evidence type="ECO:0000313" key="8">
    <source>
        <dbReference type="EMBL" id="MDR7269772.1"/>
    </source>
</evidence>
<keyword evidence="1" id="KW-0645">Protease</keyword>
<dbReference type="CDD" id="cd01066">
    <property type="entry name" value="APP_MetAP"/>
    <property type="match status" value="1"/>
</dbReference>
<keyword evidence="3 8" id="KW-0378">Hydrolase</keyword>